<sequence>MCHALLQERRCKRCNSLLGAREDYDWCDQATLNGTYGTCQHGEQIHETSLKDEYCRKCEVDRFMGGEGSSDSDSDDDAGIGGMQYWEDDEGRRRTWLEQEDEPGTGYGRPVSSRSILGSMFGSSWFDLQTS</sequence>
<accession>A0A420Y632</accession>
<dbReference type="Proteomes" id="UP000275385">
    <property type="component" value="Unassembled WGS sequence"/>
</dbReference>
<evidence type="ECO:0000313" key="2">
    <source>
        <dbReference type="EMBL" id="RKU43323.1"/>
    </source>
</evidence>
<protein>
    <recommendedName>
        <fullName evidence="4">Stc1 domain-containing protein</fullName>
    </recommendedName>
</protein>
<evidence type="ECO:0000313" key="3">
    <source>
        <dbReference type="Proteomes" id="UP000275385"/>
    </source>
</evidence>
<gene>
    <name evidence="2" type="ORF">DL546_003627</name>
</gene>
<evidence type="ECO:0000256" key="1">
    <source>
        <dbReference type="SAM" id="MobiDB-lite"/>
    </source>
</evidence>
<dbReference type="AlphaFoldDB" id="A0A420Y632"/>
<name>A0A420Y632_9PEZI</name>
<evidence type="ECO:0008006" key="4">
    <source>
        <dbReference type="Google" id="ProtNLM"/>
    </source>
</evidence>
<proteinExistence type="predicted"/>
<comment type="caution">
    <text evidence="2">The sequence shown here is derived from an EMBL/GenBank/DDBJ whole genome shotgun (WGS) entry which is preliminary data.</text>
</comment>
<organism evidence="2 3">
    <name type="scientific">Coniochaeta pulveracea</name>
    <dbReference type="NCBI Taxonomy" id="177199"/>
    <lineage>
        <taxon>Eukaryota</taxon>
        <taxon>Fungi</taxon>
        <taxon>Dikarya</taxon>
        <taxon>Ascomycota</taxon>
        <taxon>Pezizomycotina</taxon>
        <taxon>Sordariomycetes</taxon>
        <taxon>Sordariomycetidae</taxon>
        <taxon>Coniochaetales</taxon>
        <taxon>Coniochaetaceae</taxon>
        <taxon>Coniochaeta</taxon>
    </lineage>
</organism>
<keyword evidence="3" id="KW-1185">Reference proteome</keyword>
<dbReference type="EMBL" id="QVQW01000044">
    <property type="protein sequence ID" value="RKU43323.1"/>
    <property type="molecule type" value="Genomic_DNA"/>
</dbReference>
<feature type="region of interest" description="Disordered" evidence="1">
    <location>
        <begin position="64"/>
        <end position="113"/>
    </location>
</feature>
<reference evidence="2 3" key="1">
    <citation type="submission" date="2018-08" db="EMBL/GenBank/DDBJ databases">
        <title>Draft genome of the lignicolous fungus Coniochaeta pulveracea.</title>
        <authorList>
            <person name="Borstlap C.J."/>
            <person name="De Witt R.N."/>
            <person name="Botha A."/>
            <person name="Volschenk H."/>
        </authorList>
    </citation>
    <scope>NUCLEOTIDE SEQUENCE [LARGE SCALE GENOMIC DNA]</scope>
    <source>
        <strain evidence="2 3">CAB683</strain>
    </source>
</reference>